<dbReference type="InterPro" id="IPR000608">
    <property type="entry name" value="UBC"/>
</dbReference>
<protein>
    <submittedName>
        <fullName evidence="4">UBC-like protein</fullName>
    </submittedName>
</protein>
<dbReference type="Gene3D" id="3.10.110.10">
    <property type="entry name" value="Ubiquitin Conjugating Enzyme"/>
    <property type="match status" value="1"/>
</dbReference>
<organism evidence="4 5">
    <name type="scientific">Crepidotus variabilis</name>
    <dbReference type="NCBI Taxonomy" id="179855"/>
    <lineage>
        <taxon>Eukaryota</taxon>
        <taxon>Fungi</taxon>
        <taxon>Dikarya</taxon>
        <taxon>Basidiomycota</taxon>
        <taxon>Agaricomycotina</taxon>
        <taxon>Agaricomycetes</taxon>
        <taxon>Agaricomycetidae</taxon>
        <taxon>Agaricales</taxon>
        <taxon>Agaricineae</taxon>
        <taxon>Crepidotaceae</taxon>
        <taxon>Crepidotus</taxon>
    </lineage>
</organism>
<dbReference type="Proteomes" id="UP000807306">
    <property type="component" value="Unassembled WGS sequence"/>
</dbReference>
<accession>A0A9P6JVU4</accession>
<feature type="domain" description="UBC core" evidence="3">
    <location>
        <begin position="42"/>
        <end position="197"/>
    </location>
</feature>
<dbReference type="PROSITE" id="PS50127">
    <property type="entry name" value="UBC_2"/>
    <property type="match status" value="1"/>
</dbReference>
<comment type="caution">
    <text evidence="4">The sequence shown here is derived from an EMBL/GenBank/DDBJ whole genome shotgun (WGS) entry which is preliminary data.</text>
</comment>
<gene>
    <name evidence="4" type="ORF">CPB83DRAFT_844089</name>
</gene>
<feature type="region of interest" description="Disordered" evidence="2">
    <location>
        <begin position="1"/>
        <end position="39"/>
    </location>
</feature>
<sequence>MLGAFQVPPAMTPPRTRTRAPTQSRPQLTESSQTNDRDTTLLARTAVSLEYASLIHTGHCPLGIYVIPSSNNLLVWDAVFFVHQGYYADSILKFRLNFPGNYPEAPPTVTFLTDVFHPLIASPSGSFNLAARFRPWRPKEHHAFDILHWIKVAFKKHALDKFTEPDCFNKEAYRLPYHDSTQSFAALATQSATLSQSESALFDLDHPSPLGNVASEIVFKKMTPDGLRQQRMKVGLEDWEDNSTENIASMTKRA</sequence>
<keyword evidence="1" id="KW-0833">Ubl conjugation pathway</keyword>
<evidence type="ECO:0000256" key="1">
    <source>
        <dbReference type="ARBA" id="ARBA00022786"/>
    </source>
</evidence>
<dbReference type="EMBL" id="MU157826">
    <property type="protein sequence ID" value="KAF9534348.1"/>
    <property type="molecule type" value="Genomic_DNA"/>
</dbReference>
<evidence type="ECO:0000313" key="4">
    <source>
        <dbReference type="EMBL" id="KAF9534348.1"/>
    </source>
</evidence>
<evidence type="ECO:0000313" key="5">
    <source>
        <dbReference type="Proteomes" id="UP000807306"/>
    </source>
</evidence>
<keyword evidence="5" id="KW-1185">Reference proteome</keyword>
<dbReference type="PANTHER" id="PTHR24067">
    <property type="entry name" value="UBIQUITIN-CONJUGATING ENZYME E2"/>
    <property type="match status" value="1"/>
</dbReference>
<feature type="compositionally biased region" description="Low complexity" evidence="2">
    <location>
        <begin position="13"/>
        <end position="27"/>
    </location>
</feature>
<dbReference type="Pfam" id="PF00179">
    <property type="entry name" value="UQ_con"/>
    <property type="match status" value="1"/>
</dbReference>
<name>A0A9P6JVU4_9AGAR</name>
<dbReference type="SMART" id="SM00212">
    <property type="entry name" value="UBCc"/>
    <property type="match status" value="1"/>
</dbReference>
<dbReference type="InterPro" id="IPR016135">
    <property type="entry name" value="UBQ-conjugating_enzyme/RWD"/>
</dbReference>
<dbReference type="AlphaFoldDB" id="A0A9P6JVU4"/>
<dbReference type="CDD" id="cd23814">
    <property type="entry name" value="UEV_AKTIP"/>
    <property type="match status" value="1"/>
</dbReference>
<reference evidence="4" key="1">
    <citation type="submission" date="2020-11" db="EMBL/GenBank/DDBJ databases">
        <authorList>
            <consortium name="DOE Joint Genome Institute"/>
            <person name="Ahrendt S."/>
            <person name="Riley R."/>
            <person name="Andreopoulos W."/>
            <person name="Labutti K."/>
            <person name="Pangilinan J."/>
            <person name="Ruiz-Duenas F.J."/>
            <person name="Barrasa J.M."/>
            <person name="Sanchez-Garcia M."/>
            <person name="Camarero S."/>
            <person name="Miyauchi S."/>
            <person name="Serrano A."/>
            <person name="Linde D."/>
            <person name="Babiker R."/>
            <person name="Drula E."/>
            <person name="Ayuso-Fernandez I."/>
            <person name="Pacheco R."/>
            <person name="Padilla G."/>
            <person name="Ferreira P."/>
            <person name="Barriuso J."/>
            <person name="Kellner H."/>
            <person name="Castanera R."/>
            <person name="Alfaro M."/>
            <person name="Ramirez L."/>
            <person name="Pisabarro A.G."/>
            <person name="Kuo A."/>
            <person name="Tritt A."/>
            <person name="Lipzen A."/>
            <person name="He G."/>
            <person name="Yan M."/>
            <person name="Ng V."/>
            <person name="Cullen D."/>
            <person name="Martin F."/>
            <person name="Rosso M.-N."/>
            <person name="Henrissat B."/>
            <person name="Hibbett D."/>
            <person name="Martinez A.T."/>
            <person name="Grigoriev I.V."/>
        </authorList>
    </citation>
    <scope>NUCLEOTIDE SEQUENCE</scope>
    <source>
        <strain evidence="4">CBS 506.95</strain>
    </source>
</reference>
<evidence type="ECO:0000256" key="2">
    <source>
        <dbReference type="SAM" id="MobiDB-lite"/>
    </source>
</evidence>
<dbReference type="SUPFAM" id="SSF54495">
    <property type="entry name" value="UBC-like"/>
    <property type="match status" value="1"/>
</dbReference>
<proteinExistence type="predicted"/>
<dbReference type="InterPro" id="IPR050113">
    <property type="entry name" value="Ub_conjugating_enzyme"/>
</dbReference>
<dbReference type="OrthoDB" id="5596422at2759"/>
<evidence type="ECO:0000259" key="3">
    <source>
        <dbReference type="PROSITE" id="PS50127"/>
    </source>
</evidence>